<dbReference type="EMBL" id="CAXAJV020001301">
    <property type="protein sequence ID" value="CAL7951444.1"/>
    <property type="molecule type" value="Genomic_DNA"/>
</dbReference>
<feature type="compositionally biased region" description="Basic and acidic residues" evidence="3">
    <location>
        <begin position="472"/>
        <end position="486"/>
    </location>
</feature>
<dbReference type="Gene3D" id="2.130.10.30">
    <property type="entry name" value="Regulator of chromosome condensation 1/beta-lactamase-inhibitor protein II"/>
    <property type="match status" value="1"/>
</dbReference>
<feature type="repeat" description="RCC1" evidence="2">
    <location>
        <begin position="321"/>
        <end position="373"/>
    </location>
</feature>
<feature type="repeat" description="RCC1" evidence="2">
    <location>
        <begin position="55"/>
        <end position="106"/>
    </location>
</feature>
<dbReference type="SUPFAM" id="SSF50985">
    <property type="entry name" value="RCC1/BLIP-II"/>
    <property type="match status" value="1"/>
</dbReference>
<dbReference type="Proteomes" id="UP001642520">
    <property type="component" value="Unassembled WGS sequence"/>
</dbReference>
<proteinExistence type="predicted"/>
<dbReference type="PROSITE" id="PS50012">
    <property type="entry name" value="RCC1_3"/>
    <property type="match status" value="6"/>
</dbReference>
<feature type="compositionally biased region" description="Low complexity" evidence="3">
    <location>
        <begin position="487"/>
        <end position="506"/>
    </location>
</feature>
<dbReference type="PRINTS" id="PR00633">
    <property type="entry name" value="RCCNDNSATION"/>
</dbReference>
<feature type="compositionally biased region" description="Basic and acidic residues" evidence="3">
    <location>
        <begin position="580"/>
        <end position="596"/>
    </location>
</feature>
<evidence type="ECO:0000259" key="4">
    <source>
        <dbReference type="Pfam" id="PF25390"/>
    </source>
</evidence>
<feature type="domain" description="RCC1-like" evidence="4">
    <location>
        <begin position="57"/>
        <end position="372"/>
    </location>
</feature>
<organism evidence="5 6">
    <name type="scientific">Xylocopa violacea</name>
    <name type="common">Violet carpenter bee</name>
    <name type="synonym">Apis violacea</name>
    <dbReference type="NCBI Taxonomy" id="135666"/>
    <lineage>
        <taxon>Eukaryota</taxon>
        <taxon>Metazoa</taxon>
        <taxon>Ecdysozoa</taxon>
        <taxon>Arthropoda</taxon>
        <taxon>Hexapoda</taxon>
        <taxon>Insecta</taxon>
        <taxon>Pterygota</taxon>
        <taxon>Neoptera</taxon>
        <taxon>Endopterygota</taxon>
        <taxon>Hymenoptera</taxon>
        <taxon>Apocrita</taxon>
        <taxon>Aculeata</taxon>
        <taxon>Apoidea</taxon>
        <taxon>Anthophila</taxon>
        <taxon>Apidae</taxon>
        <taxon>Xylocopa</taxon>
        <taxon>Xylocopa</taxon>
    </lineage>
</organism>
<dbReference type="InterPro" id="IPR051625">
    <property type="entry name" value="Signaling_Regulatory_Domain"/>
</dbReference>
<gene>
    <name evidence="5" type="ORF">XYLVIOL_LOCUS10515</name>
</gene>
<evidence type="ECO:0000256" key="1">
    <source>
        <dbReference type="ARBA" id="ARBA00022737"/>
    </source>
</evidence>
<feature type="repeat" description="RCC1" evidence="2">
    <location>
        <begin position="107"/>
        <end position="163"/>
    </location>
</feature>
<feature type="compositionally biased region" description="Basic and acidic residues" evidence="3">
    <location>
        <begin position="409"/>
        <end position="431"/>
    </location>
</feature>
<sequence>MGLADLETIPETGAVFTVGRSRFADNIASHFFIRKDPVVSIACGDEHSAVICQSGRLFVFGSNDWGQLGLGHKNHIGKPSCVKALKPEKVTHVACGRAHTLICTDAQKIFACGSDQEGQLGRGTSAIGDSSSTPVLVYDSGTTGSEIVQIAAGSHHSLALTNSGGVFAWGSNLEGQLGLPDVSGLMNKPTVVHIPEPVKKIAAGYYHSTFLTESGLVFVCGEAESGKLGIDVNFSTQTAPKQMQLPCPAVDVACGGHHTVILAENGNLYCTGNNSSGQLGLGTNFTELHTPKLLPRGAMQNERITRISCGESHTAIVTDSGKLYTCGDGRHGKLGLEENENNVHELTFVSRYTELFVLDVACGGCHTILVGQRRETSNTQKDMDTSQTEHIQKRNSLPPLKLPVNRLQSETRDEKVNDIIKEQLNPEKNDTAKTNPQSTNETTSEISKDATNSVDNVPKIDTDSMNNVRETVTPKESTEESTKNSEESVSSTTTKETTTAEQSQESKVQDETREPANDNEKLEMKRDAENNVEEEKKSESMNDEHSNNKNNNETTEDKAQNNGKTTEEMSNENNNAVNKDTTDHKETSSEDVKSEPMAEPMKSNNGDSLEGKTSPERQMSPTNSTPPPKPPRLKPGSGNSSTERPSSMEKENEDGNEAKTENSAKKKSESIEGNGSEKKEVPGSTKSSTKSGSSKSTRSRIDIEEVIEIDKQNDKEKIIEEEKMNNENTHDDADVVQSPPPRTGKMSKIFKSSKDKKAETMENGTKATGITNHKPKSKTCTLL</sequence>
<accession>A0ABP1PDZ9</accession>
<dbReference type="PROSITE" id="PS00626">
    <property type="entry name" value="RCC1_2"/>
    <property type="match status" value="2"/>
</dbReference>
<dbReference type="InterPro" id="IPR009091">
    <property type="entry name" value="RCC1/BLIP-II"/>
</dbReference>
<feature type="region of interest" description="Disordered" evidence="3">
    <location>
        <begin position="376"/>
        <end position="783"/>
    </location>
</feature>
<name>A0ABP1PDZ9_XYLVO</name>
<feature type="compositionally biased region" description="Basic and acidic residues" evidence="3">
    <location>
        <begin position="656"/>
        <end position="681"/>
    </location>
</feature>
<dbReference type="PANTHER" id="PTHR22872:SF9">
    <property type="entry name" value="X-LINKED RETINITIS PIGMENTOSA GTPASE REGULATOR"/>
    <property type="match status" value="1"/>
</dbReference>
<evidence type="ECO:0000313" key="6">
    <source>
        <dbReference type="Proteomes" id="UP001642520"/>
    </source>
</evidence>
<protein>
    <recommendedName>
        <fullName evidence="4">RCC1-like domain-containing protein</fullName>
    </recommendedName>
</protein>
<dbReference type="InterPro" id="IPR000408">
    <property type="entry name" value="Reg_chr_condens"/>
</dbReference>
<feature type="compositionally biased region" description="Basic and acidic residues" evidence="3">
    <location>
        <begin position="699"/>
        <end position="733"/>
    </location>
</feature>
<feature type="compositionally biased region" description="Polar residues" evidence="3">
    <location>
        <begin position="432"/>
        <end position="455"/>
    </location>
</feature>
<evidence type="ECO:0000256" key="2">
    <source>
        <dbReference type="PROSITE-ProRule" id="PRU00235"/>
    </source>
</evidence>
<keyword evidence="6" id="KW-1185">Reference proteome</keyword>
<feature type="compositionally biased region" description="Low complexity" evidence="3">
    <location>
        <begin position="683"/>
        <end position="696"/>
    </location>
</feature>
<dbReference type="PANTHER" id="PTHR22872">
    <property type="entry name" value="BTK-BINDING PROTEIN-RELATED"/>
    <property type="match status" value="1"/>
</dbReference>
<evidence type="ECO:0000256" key="3">
    <source>
        <dbReference type="SAM" id="MobiDB-lite"/>
    </source>
</evidence>
<feature type="compositionally biased region" description="Basic and acidic residues" evidence="3">
    <location>
        <begin position="507"/>
        <end position="547"/>
    </location>
</feature>
<feature type="compositionally biased region" description="Polar residues" evidence="3">
    <location>
        <begin position="762"/>
        <end position="771"/>
    </location>
</feature>
<feature type="repeat" description="RCC1" evidence="2">
    <location>
        <begin position="164"/>
        <end position="214"/>
    </location>
</feature>
<keyword evidence="1" id="KW-0677">Repeat</keyword>
<reference evidence="5 6" key="1">
    <citation type="submission" date="2024-08" db="EMBL/GenBank/DDBJ databases">
        <authorList>
            <person name="Will J Nash"/>
            <person name="Angela Man"/>
            <person name="Seanna McTaggart"/>
            <person name="Kendall Baker"/>
            <person name="Tom Barker"/>
            <person name="Leah Catchpole"/>
            <person name="Alex Durrant"/>
            <person name="Karim Gharbi"/>
            <person name="Naomi Irish"/>
            <person name="Gemy Kaithakottil"/>
            <person name="Debby Ku"/>
            <person name="Aaliyah Providence"/>
            <person name="Felix Shaw"/>
            <person name="David Swarbreck"/>
            <person name="Chris Watkins"/>
            <person name="Ann M. McCartney"/>
            <person name="Giulio Formenti"/>
            <person name="Alice Mouton"/>
            <person name="Noel Vella"/>
            <person name="Bjorn M von Reumont"/>
            <person name="Adriana Vella"/>
            <person name="Wilfried Haerty"/>
        </authorList>
    </citation>
    <scope>NUCLEOTIDE SEQUENCE [LARGE SCALE GENOMIC DNA]</scope>
</reference>
<evidence type="ECO:0000313" key="5">
    <source>
        <dbReference type="EMBL" id="CAL7951444.1"/>
    </source>
</evidence>
<dbReference type="InterPro" id="IPR058923">
    <property type="entry name" value="RCC1-like_dom"/>
</dbReference>
<feature type="repeat" description="RCC1" evidence="2">
    <location>
        <begin position="266"/>
        <end position="320"/>
    </location>
</feature>
<feature type="repeat" description="RCC1" evidence="2">
    <location>
        <begin position="215"/>
        <end position="265"/>
    </location>
</feature>
<dbReference type="Pfam" id="PF25390">
    <property type="entry name" value="WD40_RLD"/>
    <property type="match status" value="1"/>
</dbReference>
<comment type="caution">
    <text evidence="5">The sequence shown here is derived from an EMBL/GenBank/DDBJ whole genome shotgun (WGS) entry which is preliminary data.</text>
</comment>